<dbReference type="PANTHER" id="PTHR30618">
    <property type="entry name" value="NCS1 FAMILY PURINE/PYRIMIDINE TRANSPORTER"/>
    <property type="match status" value="1"/>
</dbReference>
<feature type="transmembrane region" description="Helical" evidence="6">
    <location>
        <begin position="338"/>
        <end position="356"/>
    </location>
</feature>
<dbReference type="Gene3D" id="1.10.4160.10">
    <property type="entry name" value="Hydantoin permease"/>
    <property type="match status" value="1"/>
</dbReference>
<dbReference type="Pfam" id="PF02133">
    <property type="entry name" value="Transp_cyt_pur"/>
    <property type="match status" value="1"/>
</dbReference>
<keyword evidence="5 6" id="KW-0472">Membrane</keyword>
<reference evidence="7" key="1">
    <citation type="journal article" date="2020" name="mSystems">
        <title>Genome- and Community-Level Interaction Insights into Carbon Utilization and Element Cycling Functions of Hydrothermarchaeota in Hydrothermal Sediment.</title>
        <authorList>
            <person name="Zhou Z."/>
            <person name="Liu Y."/>
            <person name="Xu W."/>
            <person name="Pan J."/>
            <person name="Luo Z.H."/>
            <person name="Li M."/>
        </authorList>
    </citation>
    <scope>NUCLEOTIDE SEQUENCE [LARGE SCALE GENOMIC DNA]</scope>
    <source>
        <strain evidence="7">SpSt-123</strain>
    </source>
</reference>
<comment type="similarity">
    <text evidence="2">Belongs to the purine-cytosine permease (2.A.39) family.</text>
</comment>
<dbReference type="EMBL" id="DSDY01000030">
    <property type="protein sequence ID" value="HDS10151.1"/>
    <property type="molecule type" value="Genomic_DNA"/>
</dbReference>
<feature type="transmembrane region" description="Helical" evidence="6">
    <location>
        <begin position="297"/>
        <end position="317"/>
    </location>
</feature>
<dbReference type="PANTHER" id="PTHR30618:SF0">
    <property type="entry name" value="PURINE-URACIL PERMEASE NCS1"/>
    <property type="match status" value="1"/>
</dbReference>
<dbReference type="AlphaFoldDB" id="A0A7C1IEU3"/>
<feature type="transmembrane region" description="Helical" evidence="6">
    <location>
        <begin position="414"/>
        <end position="438"/>
    </location>
</feature>
<organism evidence="7">
    <name type="scientific">Fervidicoccus fontis</name>
    <dbReference type="NCBI Taxonomy" id="683846"/>
    <lineage>
        <taxon>Archaea</taxon>
        <taxon>Thermoproteota</taxon>
        <taxon>Thermoprotei</taxon>
        <taxon>Fervidicoccales</taxon>
        <taxon>Fervidicoccaceae</taxon>
        <taxon>Fervidicoccus</taxon>
    </lineage>
</organism>
<feature type="transmembrane region" description="Helical" evidence="6">
    <location>
        <begin position="255"/>
        <end position="277"/>
    </location>
</feature>
<evidence type="ECO:0000313" key="7">
    <source>
        <dbReference type="EMBL" id="HDS10151.1"/>
    </source>
</evidence>
<proteinExistence type="inferred from homology"/>
<evidence type="ECO:0000256" key="3">
    <source>
        <dbReference type="ARBA" id="ARBA00022692"/>
    </source>
</evidence>
<keyword evidence="4 6" id="KW-1133">Transmembrane helix</keyword>
<feature type="transmembrane region" description="Helical" evidence="6">
    <location>
        <begin position="183"/>
        <end position="204"/>
    </location>
</feature>
<protein>
    <recommendedName>
        <fullName evidence="8">Nitrate reductase</fullName>
    </recommendedName>
</protein>
<feature type="transmembrane region" description="Helical" evidence="6">
    <location>
        <begin position="107"/>
        <end position="132"/>
    </location>
</feature>
<feature type="transmembrane region" description="Helical" evidence="6">
    <location>
        <begin position="376"/>
        <end position="394"/>
    </location>
</feature>
<feature type="transmembrane region" description="Helical" evidence="6">
    <location>
        <begin position="152"/>
        <end position="171"/>
    </location>
</feature>
<evidence type="ECO:0000256" key="5">
    <source>
        <dbReference type="ARBA" id="ARBA00023136"/>
    </source>
</evidence>
<comment type="subcellular location">
    <subcellularLocation>
        <location evidence="1">Membrane</location>
        <topology evidence="1">Multi-pass membrane protein</topology>
    </subcellularLocation>
</comment>
<evidence type="ECO:0000256" key="4">
    <source>
        <dbReference type="ARBA" id="ARBA00022989"/>
    </source>
</evidence>
<keyword evidence="3 6" id="KW-0812">Transmembrane</keyword>
<dbReference type="GO" id="GO:0005886">
    <property type="term" value="C:plasma membrane"/>
    <property type="evidence" value="ECO:0007669"/>
    <property type="project" value="TreeGrafter"/>
</dbReference>
<sequence>MSELPKEFEGLTIKDHKDLWPSKPEERTTGTLSYTLMILSMAITTSIFFLGWLSQILGLNLAETVVAAFIGNAVVALIMYFNGIPGVKYGIPFPVQLRPAFGHKGSILPLVIRAIVSIFWYGIDGYIAAWAITEMALIIAGKPADWVVEHGLRYTPITFIVYLAFVWAFGYKRIKGIKYLDTVAGPLLMIFFAWFTIYLARLPGLPGHVPGWTEGGVGWTSSNFFLMIAVQTAWWSTIALNVSDLTRFNKSVSSLPVAHILGLIVPQVIGTVLGFIATSLTGGIHSPIDIIAKYTPSAAVAFFGLLFATLATGSTNVTGDVPAATNAVIRIARVRWEMAVTIATILAWIVIGPYSIYNWKKSLDVAYTLLNFNWYYSMWLGPIAGIMVMDYWVIRKRQYDLKDLYEFSPKSKYWYSGGINWIGVMSLVLGILIEYVIAAAQGKMQYYYGIPVPGIELTWYYGFFLSAIIYLVLSYAMKKYAKI</sequence>
<evidence type="ECO:0000256" key="2">
    <source>
        <dbReference type="ARBA" id="ARBA00008974"/>
    </source>
</evidence>
<dbReference type="InterPro" id="IPR045225">
    <property type="entry name" value="Uracil/uridine/allantoin_perm"/>
</dbReference>
<accession>A0A7C1IEU3</accession>
<dbReference type="GO" id="GO:0015205">
    <property type="term" value="F:nucleobase transmembrane transporter activity"/>
    <property type="evidence" value="ECO:0007669"/>
    <property type="project" value="TreeGrafter"/>
</dbReference>
<feature type="transmembrane region" description="Helical" evidence="6">
    <location>
        <begin position="32"/>
        <end position="53"/>
    </location>
</feature>
<dbReference type="InterPro" id="IPR001248">
    <property type="entry name" value="Pur-cyt_permease"/>
</dbReference>
<evidence type="ECO:0000256" key="1">
    <source>
        <dbReference type="ARBA" id="ARBA00004141"/>
    </source>
</evidence>
<gene>
    <name evidence="7" type="ORF">ENO04_00790</name>
</gene>
<evidence type="ECO:0000256" key="6">
    <source>
        <dbReference type="SAM" id="Phobius"/>
    </source>
</evidence>
<name>A0A7C1IEU3_9CREN</name>
<comment type="caution">
    <text evidence="7">The sequence shown here is derived from an EMBL/GenBank/DDBJ whole genome shotgun (WGS) entry which is preliminary data.</text>
</comment>
<feature type="transmembrane region" description="Helical" evidence="6">
    <location>
        <begin position="458"/>
        <end position="477"/>
    </location>
</feature>
<evidence type="ECO:0008006" key="8">
    <source>
        <dbReference type="Google" id="ProtNLM"/>
    </source>
</evidence>
<feature type="transmembrane region" description="Helical" evidence="6">
    <location>
        <begin position="224"/>
        <end position="243"/>
    </location>
</feature>
<feature type="transmembrane region" description="Helical" evidence="6">
    <location>
        <begin position="65"/>
        <end position="87"/>
    </location>
</feature>